<organism evidence="3 4">
    <name type="scientific">Syntrophobacter fumaroxidans (strain DSM 10017 / MPOB)</name>
    <dbReference type="NCBI Taxonomy" id="335543"/>
    <lineage>
        <taxon>Bacteria</taxon>
        <taxon>Pseudomonadati</taxon>
        <taxon>Thermodesulfobacteriota</taxon>
        <taxon>Syntrophobacteria</taxon>
        <taxon>Syntrophobacterales</taxon>
        <taxon>Syntrophobacteraceae</taxon>
        <taxon>Syntrophobacter</taxon>
    </lineage>
</organism>
<proteinExistence type="predicted"/>
<dbReference type="InterPro" id="IPR002201">
    <property type="entry name" value="Glyco_trans_9"/>
</dbReference>
<dbReference type="GO" id="GO:0005829">
    <property type="term" value="C:cytosol"/>
    <property type="evidence" value="ECO:0007669"/>
    <property type="project" value="TreeGrafter"/>
</dbReference>
<dbReference type="GO" id="GO:0008713">
    <property type="term" value="F:ADP-heptose-lipopolysaccharide heptosyltransferase activity"/>
    <property type="evidence" value="ECO:0007669"/>
    <property type="project" value="TreeGrafter"/>
</dbReference>
<dbReference type="CDD" id="cd03789">
    <property type="entry name" value="GT9_LPS_heptosyltransferase"/>
    <property type="match status" value="1"/>
</dbReference>
<evidence type="ECO:0000313" key="4">
    <source>
        <dbReference type="Proteomes" id="UP000001784"/>
    </source>
</evidence>
<dbReference type="Gene3D" id="3.40.50.2000">
    <property type="entry name" value="Glycogen Phosphorylase B"/>
    <property type="match status" value="2"/>
</dbReference>
<dbReference type="Pfam" id="PF01075">
    <property type="entry name" value="Glyco_transf_9"/>
    <property type="match status" value="1"/>
</dbReference>
<dbReference type="PANTHER" id="PTHR30160:SF23">
    <property type="match status" value="1"/>
</dbReference>
<dbReference type="KEGG" id="sfu:Sfum_3193"/>
<dbReference type="InParanoid" id="A0LN64"/>
<evidence type="ECO:0000256" key="1">
    <source>
        <dbReference type="ARBA" id="ARBA00022676"/>
    </source>
</evidence>
<sequence length="345" mass="37240">MPTQNPRLNRIVVVHQGALGDFLLVLGVLEGLHRCSPDIRMGLWTRTEHFRLIEDKPYVDGFHPAGGPELLPFFDAEQWRRAVPPSFFTNAHEIFFFGQESSRAVADRLGRRTSASVHWLQSFPGPGVALHASRFVADQVRALGWEVQDAAACISPSPEDRGHVAHWLDEGTGGPGHGGTPGGAACAGGKPVAVHPGSGGRAKVWPLARWWGLLEWMRKEKGVPVLMILGPADEHLYPFASAARRIGVRLVEGLSLPRLAALLSGCRLYVGNDSGVSHLAAATSIPAAVIFGPTDPRVWAPAGANVRVVRASWDPATNLLWPPSSVETPSETIKSSLEEFLPARC</sequence>
<protein>
    <submittedName>
        <fullName evidence="3">Glycosyl transferase, family 9</fullName>
    </submittedName>
</protein>
<dbReference type="PANTHER" id="PTHR30160">
    <property type="entry name" value="TETRAACYLDISACCHARIDE 4'-KINASE-RELATED"/>
    <property type="match status" value="1"/>
</dbReference>
<keyword evidence="2 3" id="KW-0808">Transferase</keyword>
<dbReference type="Proteomes" id="UP000001784">
    <property type="component" value="Chromosome"/>
</dbReference>
<dbReference type="eggNOG" id="COG0859">
    <property type="taxonomic scope" value="Bacteria"/>
</dbReference>
<accession>A0LN64</accession>
<reference evidence="3 4" key="1">
    <citation type="submission" date="2006-10" db="EMBL/GenBank/DDBJ databases">
        <title>Complete sequence of Syntrophobacter fumaroxidans MPOB.</title>
        <authorList>
            <consortium name="US DOE Joint Genome Institute"/>
            <person name="Copeland A."/>
            <person name="Lucas S."/>
            <person name="Lapidus A."/>
            <person name="Barry K."/>
            <person name="Detter J.C."/>
            <person name="Glavina del Rio T."/>
            <person name="Hammon N."/>
            <person name="Israni S."/>
            <person name="Pitluck S."/>
            <person name="Goltsman E.G."/>
            <person name="Martinez M."/>
            <person name="Schmutz J."/>
            <person name="Larimer F."/>
            <person name="Land M."/>
            <person name="Hauser L."/>
            <person name="Kyrpides N."/>
            <person name="Kim E."/>
            <person name="Boone D.R."/>
            <person name="Brockman F."/>
            <person name="Culley D."/>
            <person name="Ferry J."/>
            <person name="Gunsalus R."/>
            <person name="McInerney M.J."/>
            <person name="Morrison M."/>
            <person name="Plugge C."/>
            <person name="Rohlin L."/>
            <person name="Scholten J."/>
            <person name="Sieber J."/>
            <person name="Stams A.J.M."/>
            <person name="Worm P."/>
            <person name="Henstra A.M."/>
            <person name="Richardson P."/>
        </authorList>
    </citation>
    <scope>NUCLEOTIDE SEQUENCE [LARGE SCALE GENOMIC DNA]</scope>
    <source>
        <strain evidence="4">DSM 10017 / MPOB</strain>
    </source>
</reference>
<dbReference type="HOGENOM" id="CLU_038371_4_0_7"/>
<dbReference type="CAZy" id="GT9">
    <property type="family name" value="Glycosyltransferase Family 9"/>
</dbReference>
<dbReference type="STRING" id="335543.Sfum_3193"/>
<dbReference type="InterPro" id="IPR051199">
    <property type="entry name" value="LPS_LOS_Heptosyltrfase"/>
</dbReference>
<evidence type="ECO:0000313" key="3">
    <source>
        <dbReference type="EMBL" id="ABK18866.1"/>
    </source>
</evidence>
<evidence type="ECO:0000256" key="2">
    <source>
        <dbReference type="ARBA" id="ARBA00022679"/>
    </source>
</evidence>
<keyword evidence="4" id="KW-1185">Reference proteome</keyword>
<gene>
    <name evidence="3" type="ordered locus">Sfum_3193</name>
</gene>
<dbReference type="EMBL" id="CP000478">
    <property type="protein sequence ID" value="ABK18866.1"/>
    <property type="molecule type" value="Genomic_DNA"/>
</dbReference>
<keyword evidence="1" id="KW-0328">Glycosyltransferase</keyword>
<dbReference type="SUPFAM" id="SSF53756">
    <property type="entry name" value="UDP-Glycosyltransferase/glycogen phosphorylase"/>
    <property type="match status" value="1"/>
</dbReference>
<name>A0LN64_SYNFM</name>
<dbReference type="RefSeq" id="WP_011699991.1">
    <property type="nucleotide sequence ID" value="NC_008554.1"/>
</dbReference>
<dbReference type="AlphaFoldDB" id="A0LN64"/>
<dbReference type="GO" id="GO:0009244">
    <property type="term" value="P:lipopolysaccharide core region biosynthetic process"/>
    <property type="evidence" value="ECO:0007669"/>
    <property type="project" value="TreeGrafter"/>
</dbReference>